<organism evidence="8 9">
    <name type="scientific">Aureococcus anophagefferens</name>
    <name type="common">Harmful bloom alga</name>
    <dbReference type="NCBI Taxonomy" id="44056"/>
    <lineage>
        <taxon>Eukaryota</taxon>
        <taxon>Sar</taxon>
        <taxon>Stramenopiles</taxon>
        <taxon>Ochrophyta</taxon>
        <taxon>Pelagophyceae</taxon>
        <taxon>Pelagomonadales</taxon>
        <taxon>Pelagomonadaceae</taxon>
        <taxon>Aureococcus</taxon>
    </lineage>
</organism>
<comment type="caution">
    <text evidence="8">The sequence shown here is derived from an EMBL/GenBank/DDBJ whole genome shotgun (WGS) entry which is preliminary data.</text>
</comment>
<keyword evidence="3" id="KW-0677">Repeat</keyword>
<evidence type="ECO:0000259" key="6">
    <source>
        <dbReference type="Pfam" id="PF01755"/>
    </source>
</evidence>
<keyword evidence="4" id="KW-0802">TPR repeat</keyword>
<keyword evidence="2" id="KW-0808">Transferase</keyword>
<evidence type="ECO:0000256" key="4">
    <source>
        <dbReference type="ARBA" id="ARBA00022803"/>
    </source>
</evidence>
<name>A0ABR1G7U0_AURAN</name>
<accession>A0ABR1G7U0</accession>
<proteinExistence type="predicted"/>
<dbReference type="GO" id="GO:0016757">
    <property type="term" value="F:glycosyltransferase activity"/>
    <property type="evidence" value="ECO:0007669"/>
    <property type="project" value="UniProtKB-KW"/>
</dbReference>
<keyword evidence="9" id="KW-1185">Reference proteome</keyword>
<evidence type="ECO:0000259" key="7">
    <source>
        <dbReference type="Pfam" id="PF13844"/>
    </source>
</evidence>
<dbReference type="InterPro" id="IPR029489">
    <property type="entry name" value="OGT/SEC/SPY_C"/>
</dbReference>
<feature type="compositionally biased region" description="Basic and acidic residues" evidence="5">
    <location>
        <begin position="887"/>
        <end position="896"/>
    </location>
</feature>
<dbReference type="Gene3D" id="3.40.50.2000">
    <property type="entry name" value="Glycogen Phosphorylase B"/>
    <property type="match status" value="1"/>
</dbReference>
<protein>
    <submittedName>
        <fullName evidence="8">Protein N-acetylglucosaminyltransferase</fullName>
    </submittedName>
</protein>
<feature type="domain" description="Glycosyl transferase family 25" evidence="6">
    <location>
        <begin position="644"/>
        <end position="736"/>
    </location>
</feature>
<feature type="region of interest" description="Disordered" evidence="5">
    <location>
        <begin position="875"/>
        <end position="896"/>
    </location>
</feature>
<evidence type="ECO:0000256" key="2">
    <source>
        <dbReference type="ARBA" id="ARBA00022679"/>
    </source>
</evidence>
<dbReference type="Proteomes" id="UP001363151">
    <property type="component" value="Unassembled WGS sequence"/>
</dbReference>
<dbReference type="Pfam" id="PF13844">
    <property type="entry name" value="Glyco_transf_41"/>
    <property type="match status" value="2"/>
</dbReference>
<keyword evidence="8" id="KW-0328">Glycosyltransferase</keyword>
<dbReference type="PANTHER" id="PTHR44998">
    <property type="match status" value="1"/>
</dbReference>
<dbReference type="Gene3D" id="3.40.50.11380">
    <property type="match status" value="1"/>
</dbReference>
<gene>
    <name evidence="8" type="ORF">SO694_00048118</name>
</gene>
<dbReference type="PANTHER" id="PTHR44998:SF1">
    <property type="entry name" value="UDP-N-ACETYLGLUCOSAMINE--PEPTIDE N-ACETYLGLUCOSAMINYLTRANSFERASE 110 KDA SUBUNIT"/>
    <property type="match status" value="1"/>
</dbReference>
<evidence type="ECO:0000256" key="5">
    <source>
        <dbReference type="SAM" id="MobiDB-lite"/>
    </source>
</evidence>
<dbReference type="InterPro" id="IPR002654">
    <property type="entry name" value="Glyco_trans_25"/>
</dbReference>
<evidence type="ECO:0000313" key="9">
    <source>
        <dbReference type="Proteomes" id="UP001363151"/>
    </source>
</evidence>
<reference evidence="8 9" key="1">
    <citation type="submission" date="2024-03" db="EMBL/GenBank/DDBJ databases">
        <title>Aureococcus anophagefferens CCMP1851 and Kratosvirus quantuckense: Draft genome of a second virus-susceptible host strain in the model system.</title>
        <authorList>
            <person name="Chase E."/>
            <person name="Truchon A.R."/>
            <person name="Schepens W."/>
            <person name="Wilhelm S.W."/>
        </authorList>
    </citation>
    <scope>NUCLEOTIDE SEQUENCE [LARGE SCALE GENOMIC DNA]</scope>
    <source>
        <strain evidence="8 9">CCMP1851</strain>
    </source>
</reference>
<dbReference type="EMBL" id="JBBJCI010000079">
    <property type="protein sequence ID" value="KAK7249375.1"/>
    <property type="molecule type" value="Genomic_DNA"/>
</dbReference>
<evidence type="ECO:0000256" key="1">
    <source>
        <dbReference type="ARBA" id="ARBA00004922"/>
    </source>
</evidence>
<dbReference type="Pfam" id="PF01755">
    <property type="entry name" value="Glyco_transf_25"/>
    <property type="match status" value="1"/>
</dbReference>
<feature type="domain" description="O-GlcNAc transferase C-terminal" evidence="7">
    <location>
        <begin position="230"/>
        <end position="396"/>
    </location>
</feature>
<evidence type="ECO:0000313" key="8">
    <source>
        <dbReference type="EMBL" id="KAK7249375.1"/>
    </source>
</evidence>
<sequence length="896" mass="95179">MAARLLAVVLTTNALRSQTHHVARLVRLQGGGEVPSLQEGIAQSLQLLDGGDVDGAEALLLDIRSRDPRRGDLPPPLLRAFARVFEARRDAAPEDAGPCDALAALRADAEDWDGVFDACVEGIRRGGATDRRRALKLRASRSTWRGFDGDADETAEAEALVAADAVAAFAALALNVSGEACARRSRAALDAAVEAAKAEVAALGDAKPAAAASRPGGRHREIPGRAGAPRVAFLTPDANGAHPLSQLLPSALVALDDADFEKIVLVTMCAADGSVERERAELSADVVVEGHAASPLAIAAAIRDLDVDVLVDMCGHAGSSDVAQVLAHRPARVQIQGALGTPAPMGGAGIFDWCLCDSVVAPEHLKTAAGWGAGDHGALRLPRTYFVGDAEAYKRHELDGVRTARSDHGLRDGAVVLACMNRPHKVDRDGFDGWVGVVRDLAHPADGAEPVDAVLWLYAPATGDGESLRDRALRRAAALLPGGLAEATERVAFAGPASRPQHLERLRHADLALDTRHYNSHTLACDYAWAGVPLVTALCDDEPRWASRVGASATLAATRYPEIAKPLVATDWGAAYAEVAIALARGGDRRRALSVALRRGRVDAPLWSGRRWADGFRRALAAALGDGAGGDIDVPPLVDSAHCIVLASAARRVENFERLAAAAPEIKRFKAVEGGAPDAVGQAIKDLGITLATDVWQATVGQVACLCSHASLWRRFSACPKPHFVVLEDDARFPAGADAFRRAVDDVVRGEPFDVCYLYVYPDHWPSPPRVADDPNRFRVSTTPGFRTWCLLAYVVSKRGAEKLRRLIETEEVYAPIDCMVADWGSRGLLDVRCVDAKGFVDNAGQLDMRVPDDADALPSNIWGTADFGGVAKPVHSHAMPPVPKVARPDEIPSDR</sequence>
<comment type="pathway">
    <text evidence="1">Protein modification; protein glycosylation.</text>
</comment>
<feature type="domain" description="O-GlcNAc transferase C-terminal" evidence="7">
    <location>
        <begin position="401"/>
        <end position="613"/>
    </location>
</feature>
<evidence type="ECO:0000256" key="3">
    <source>
        <dbReference type="ARBA" id="ARBA00022737"/>
    </source>
</evidence>